<evidence type="ECO:0000313" key="2">
    <source>
        <dbReference type="Proteomes" id="UP000244336"/>
    </source>
</evidence>
<reference evidence="1 2" key="1">
    <citation type="submission" date="2018-04" db="EMBL/GenBank/DDBJ databases">
        <title>WGS assembly of Panicum hallii var. hallii HAL2.</title>
        <authorList>
            <person name="Lovell J."/>
            <person name="Jenkins J."/>
            <person name="Lowry D."/>
            <person name="Mamidi S."/>
            <person name="Sreedasyam A."/>
            <person name="Weng X."/>
            <person name="Barry K."/>
            <person name="Bonette J."/>
            <person name="Campitelli B."/>
            <person name="Daum C."/>
            <person name="Gordon S."/>
            <person name="Gould B."/>
            <person name="Lipzen A."/>
            <person name="MacQueen A."/>
            <person name="Palacio-Mejia J."/>
            <person name="Plott C."/>
            <person name="Shakirov E."/>
            <person name="Shu S."/>
            <person name="Yoshinaga Y."/>
            <person name="Zane M."/>
            <person name="Rokhsar D."/>
            <person name="Grimwood J."/>
            <person name="Schmutz J."/>
            <person name="Juenger T."/>
        </authorList>
    </citation>
    <scope>NUCLEOTIDE SEQUENCE [LARGE SCALE GENOMIC DNA]</scope>
    <source>
        <strain evidence="2">cv. HAL2</strain>
    </source>
</reference>
<gene>
    <name evidence="1" type="ORF">GQ55_2G148500</name>
</gene>
<name>A0A2T7EPR8_9POAL</name>
<keyword evidence="2" id="KW-1185">Reference proteome</keyword>
<organism evidence="1 2">
    <name type="scientific">Panicum hallii var. hallii</name>
    <dbReference type="NCBI Taxonomy" id="1504633"/>
    <lineage>
        <taxon>Eukaryota</taxon>
        <taxon>Viridiplantae</taxon>
        <taxon>Streptophyta</taxon>
        <taxon>Embryophyta</taxon>
        <taxon>Tracheophyta</taxon>
        <taxon>Spermatophyta</taxon>
        <taxon>Magnoliopsida</taxon>
        <taxon>Liliopsida</taxon>
        <taxon>Poales</taxon>
        <taxon>Poaceae</taxon>
        <taxon>PACMAD clade</taxon>
        <taxon>Panicoideae</taxon>
        <taxon>Panicodae</taxon>
        <taxon>Paniceae</taxon>
        <taxon>Panicinae</taxon>
        <taxon>Panicum</taxon>
        <taxon>Panicum sect. Panicum</taxon>
    </lineage>
</organism>
<dbReference type="AlphaFoldDB" id="A0A2T7EPR8"/>
<proteinExistence type="predicted"/>
<protein>
    <submittedName>
        <fullName evidence="1">Uncharacterized protein</fullName>
    </submittedName>
</protein>
<sequence length="220" mass="23888">MDLLSLSHFLSSSFSLTISAAKIQMLCPVMHREQRICSKPGACQQLLLSAACTSSAMGSAAFPRASLPGDCNSASSPDSVDSGNRDLSFSLSPLTGERICQLHGSLHSFTGAGGLAAPIWAFSLLQGPGLQLCLCMACIRGRFFNDCAHLVLDAATTIARCRVFRSAAGDTRWIEWTNAMQKRCRESLCLGDERDLKKSSVPIRPMYHEELHQENEVFTS</sequence>
<dbReference type="EMBL" id="CM009750">
    <property type="protein sequence ID" value="PUZ69832.1"/>
    <property type="molecule type" value="Genomic_DNA"/>
</dbReference>
<dbReference type="Proteomes" id="UP000244336">
    <property type="component" value="Chromosome 2"/>
</dbReference>
<dbReference type="Gramene" id="PUZ69832">
    <property type="protein sequence ID" value="PUZ69832"/>
    <property type="gene ID" value="GQ55_2G148500"/>
</dbReference>
<evidence type="ECO:0000313" key="1">
    <source>
        <dbReference type="EMBL" id="PUZ69832.1"/>
    </source>
</evidence>
<accession>A0A2T7EPR8</accession>